<sequence length="129" mass="15477">MRDEYLLENKNEFEKDEPEKENENFVKIHEDHKKGRRETEIDNIEKSEGESCKELEENDEERRPLMEFRGNFKNAKRDQSLCYEKAQMSFSSTLTLINLLFSFKELKLFEFYNYNPHIKENVILSVGDG</sequence>
<dbReference type="EMBL" id="CM044702">
    <property type="protein sequence ID" value="KAI5677528.1"/>
    <property type="molecule type" value="Genomic_DNA"/>
</dbReference>
<gene>
    <name evidence="1" type="ORF">M9H77_08478</name>
</gene>
<evidence type="ECO:0000313" key="2">
    <source>
        <dbReference type="Proteomes" id="UP001060085"/>
    </source>
</evidence>
<protein>
    <submittedName>
        <fullName evidence="1">Uncharacterized protein</fullName>
    </submittedName>
</protein>
<evidence type="ECO:0000313" key="1">
    <source>
        <dbReference type="EMBL" id="KAI5677528.1"/>
    </source>
</evidence>
<reference evidence="2" key="1">
    <citation type="journal article" date="2023" name="Nat. Plants">
        <title>Single-cell RNA sequencing provides a high-resolution roadmap for understanding the multicellular compartmentation of specialized metabolism.</title>
        <authorList>
            <person name="Sun S."/>
            <person name="Shen X."/>
            <person name="Li Y."/>
            <person name="Li Y."/>
            <person name="Wang S."/>
            <person name="Li R."/>
            <person name="Zhang H."/>
            <person name="Shen G."/>
            <person name="Guo B."/>
            <person name="Wei J."/>
            <person name="Xu J."/>
            <person name="St-Pierre B."/>
            <person name="Chen S."/>
            <person name="Sun C."/>
        </authorList>
    </citation>
    <scope>NUCLEOTIDE SEQUENCE [LARGE SCALE GENOMIC DNA]</scope>
</reference>
<keyword evidence="2" id="KW-1185">Reference proteome</keyword>
<comment type="caution">
    <text evidence="1">The sequence shown here is derived from an EMBL/GenBank/DDBJ whole genome shotgun (WGS) entry which is preliminary data.</text>
</comment>
<proteinExistence type="predicted"/>
<accession>A0ACC0BXW8</accession>
<organism evidence="1 2">
    <name type="scientific">Catharanthus roseus</name>
    <name type="common">Madagascar periwinkle</name>
    <name type="synonym">Vinca rosea</name>
    <dbReference type="NCBI Taxonomy" id="4058"/>
    <lineage>
        <taxon>Eukaryota</taxon>
        <taxon>Viridiplantae</taxon>
        <taxon>Streptophyta</taxon>
        <taxon>Embryophyta</taxon>
        <taxon>Tracheophyta</taxon>
        <taxon>Spermatophyta</taxon>
        <taxon>Magnoliopsida</taxon>
        <taxon>eudicotyledons</taxon>
        <taxon>Gunneridae</taxon>
        <taxon>Pentapetalae</taxon>
        <taxon>asterids</taxon>
        <taxon>lamiids</taxon>
        <taxon>Gentianales</taxon>
        <taxon>Apocynaceae</taxon>
        <taxon>Rauvolfioideae</taxon>
        <taxon>Vinceae</taxon>
        <taxon>Catharanthinae</taxon>
        <taxon>Catharanthus</taxon>
    </lineage>
</organism>
<name>A0ACC0BXW8_CATRO</name>
<dbReference type="Proteomes" id="UP001060085">
    <property type="component" value="Linkage Group LG02"/>
</dbReference>